<name>A0A2U1K1V0_9BACI</name>
<dbReference type="GO" id="GO:0006508">
    <property type="term" value="P:proteolysis"/>
    <property type="evidence" value="ECO:0007669"/>
    <property type="project" value="UniProtKB-KW"/>
</dbReference>
<keyword evidence="3" id="KW-0378">Hydrolase</keyword>
<evidence type="ECO:0000313" key="7">
    <source>
        <dbReference type="EMBL" id="PWA11139.1"/>
    </source>
</evidence>
<keyword evidence="5" id="KW-0472">Membrane</keyword>
<accession>A0A2U1K1V0</accession>
<dbReference type="EMBL" id="QCZG01000018">
    <property type="protein sequence ID" value="PWA11139.1"/>
    <property type="molecule type" value="Genomic_DNA"/>
</dbReference>
<dbReference type="InterPro" id="IPR002142">
    <property type="entry name" value="Peptidase_S49"/>
</dbReference>
<dbReference type="InterPro" id="IPR004635">
    <property type="entry name" value="Pept_S49_SppA"/>
</dbReference>
<keyword evidence="5" id="KW-0812">Transmembrane</keyword>
<evidence type="ECO:0000256" key="3">
    <source>
        <dbReference type="ARBA" id="ARBA00022801"/>
    </source>
</evidence>
<evidence type="ECO:0000259" key="6">
    <source>
        <dbReference type="Pfam" id="PF01343"/>
    </source>
</evidence>
<dbReference type="Gene3D" id="3.90.226.10">
    <property type="entry name" value="2-enoyl-CoA Hydratase, Chain A, domain 1"/>
    <property type="match status" value="2"/>
</dbReference>
<sequence length="335" mass="36766">MNAKRWAALGIAAGIFVVSIMLNFAYSMAFGNFESFQENLLALSEEEFAEKTLESGTSLERIAVLEVNGTIEDVAANPFYQSVGYNHRQFLRMLDQAGEDETISGIILRVNSPGGGVVESADIHRKITEIQKETKKPVYVSMGSVAASGGYYISAPANKIYANPSTMTGSLGVIMQTLNYSELADKLGIEFETVKSGPHKDIGSPDRDMTKEERNILQSMVNNSYDEFVKVIASGRDMSEASVKKIADGRVYDGRQAKELGLVDELGNLDDTIAAMKKEIGDENVSVIEYEQSFGFGSLFQMTAQKMFGKDADLLGIRELIGESNSPRLMYLFTE</sequence>
<feature type="transmembrane region" description="Helical" evidence="5">
    <location>
        <begin position="6"/>
        <end position="26"/>
    </location>
</feature>
<dbReference type="InterPro" id="IPR047272">
    <property type="entry name" value="S49_SppA_C"/>
</dbReference>
<reference evidence="7 8" key="1">
    <citation type="submission" date="2018-04" db="EMBL/GenBank/DDBJ databases">
        <title>Camelliibacillus theae gen. nov., sp. nov., isolated from Pu'er tea.</title>
        <authorList>
            <person name="Niu L."/>
        </authorList>
    </citation>
    <scope>NUCLEOTIDE SEQUENCE [LARGE SCALE GENOMIC DNA]</scope>
    <source>
        <strain evidence="7 8">T8</strain>
    </source>
</reference>
<evidence type="ECO:0000313" key="8">
    <source>
        <dbReference type="Proteomes" id="UP000245998"/>
    </source>
</evidence>
<dbReference type="GO" id="GO:0008236">
    <property type="term" value="F:serine-type peptidase activity"/>
    <property type="evidence" value="ECO:0007669"/>
    <property type="project" value="UniProtKB-KW"/>
</dbReference>
<dbReference type="Proteomes" id="UP000245998">
    <property type="component" value="Unassembled WGS sequence"/>
</dbReference>
<keyword evidence="4" id="KW-0720">Serine protease</keyword>
<keyword evidence="5" id="KW-1133">Transmembrane helix</keyword>
<protein>
    <submittedName>
        <fullName evidence="7">Signal peptide peptidase SppA</fullName>
    </submittedName>
</protein>
<evidence type="ECO:0000256" key="2">
    <source>
        <dbReference type="ARBA" id="ARBA00022670"/>
    </source>
</evidence>
<dbReference type="OrthoDB" id="9764363at2"/>
<evidence type="ECO:0000256" key="5">
    <source>
        <dbReference type="SAM" id="Phobius"/>
    </source>
</evidence>
<dbReference type="PANTHER" id="PTHR42987">
    <property type="entry name" value="PEPTIDASE S49"/>
    <property type="match status" value="1"/>
</dbReference>
<dbReference type="PANTHER" id="PTHR42987:SF7">
    <property type="entry name" value="SIGNAL PEPTIDE PEPTIDASE SPPA-RELATED"/>
    <property type="match status" value="1"/>
</dbReference>
<keyword evidence="2" id="KW-0645">Protease</keyword>
<comment type="caution">
    <text evidence="7">The sequence shown here is derived from an EMBL/GenBank/DDBJ whole genome shotgun (WGS) entry which is preliminary data.</text>
</comment>
<dbReference type="Pfam" id="PF01343">
    <property type="entry name" value="Peptidase_S49"/>
    <property type="match status" value="1"/>
</dbReference>
<dbReference type="RefSeq" id="WP_116554734.1">
    <property type="nucleotide sequence ID" value="NZ_QCZG01000018.1"/>
</dbReference>
<dbReference type="NCBIfam" id="TIGR00706">
    <property type="entry name" value="SppA_dom"/>
    <property type="match status" value="1"/>
</dbReference>
<proteinExistence type="inferred from homology"/>
<dbReference type="InterPro" id="IPR029045">
    <property type="entry name" value="ClpP/crotonase-like_dom_sf"/>
</dbReference>
<evidence type="ECO:0000256" key="1">
    <source>
        <dbReference type="ARBA" id="ARBA00008683"/>
    </source>
</evidence>
<dbReference type="AlphaFoldDB" id="A0A2U1K1V0"/>
<dbReference type="SUPFAM" id="SSF52096">
    <property type="entry name" value="ClpP/crotonase"/>
    <property type="match status" value="1"/>
</dbReference>
<organism evidence="7 8">
    <name type="scientific">Pueribacillus theae</name>
    <dbReference type="NCBI Taxonomy" id="2171751"/>
    <lineage>
        <taxon>Bacteria</taxon>
        <taxon>Bacillati</taxon>
        <taxon>Bacillota</taxon>
        <taxon>Bacilli</taxon>
        <taxon>Bacillales</taxon>
        <taxon>Bacillaceae</taxon>
        <taxon>Pueribacillus</taxon>
    </lineage>
</organism>
<comment type="similarity">
    <text evidence="1">Belongs to the peptidase S49 family.</text>
</comment>
<evidence type="ECO:0000256" key="4">
    <source>
        <dbReference type="ARBA" id="ARBA00022825"/>
    </source>
</evidence>
<feature type="domain" description="Peptidase S49" evidence="6">
    <location>
        <begin position="131"/>
        <end position="279"/>
    </location>
</feature>
<dbReference type="CDD" id="cd07023">
    <property type="entry name" value="S49_Sppa_N_C"/>
    <property type="match status" value="1"/>
</dbReference>
<gene>
    <name evidence="7" type="primary">sppA</name>
    <name evidence="7" type="ORF">DCC39_09880</name>
</gene>
<keyword evidence="8" id="KW-1185">Reference proteome</keyword>